<gene>
    <name evidence="9" type="ORF">STCU_08183</name>
</gene>
<proteinExistence type="inferred from homology"/>
<dbReference type="InterPro" id="IPR013041">
    <property type="entry name" value="Clathrin_app_Ig-like_sf"/>
</dbReference>
<comment type="caution">
    <text evidence="9">The sequence shown here is derived from an EMBL/GenBank/DDBJ whole genome shotgun (WGS) entry which is preliminary data.</text>
</comment>
<keyword evidence="5" id="KW-0168">Coated pit</keyword>
<dbReference type="GO" id="GO:0030122">
    <property type="term" value="C:AP-2 adaptor complex"/>
    <property type="evidence" value="ECO:0007669"/>
    <property type="project" value="InterPro"/>
</dbReference>
<dbReference type="EMBL" id="ATMH01008183">
    <property type="protein sequence ID" value="EPY22665.1"/>
    <property type="molecule type" value="Genomic_DNA"/>
</dbReference>
<dbReference type="InterPro" id="IPR050840">
    <property type="entry name" value="Adaptor_Complx_Large_Subunit"/>
</dbReference>
<dbReference type="Gene3D" id="2.60.40.1230">
    <property type="match status" value="1"/>
</dbReference>
<feature type="binding site" evidence="6">
    <location>
        <position position="47"/>
    </location>
    <ligand>
        <name>a 1,2-diacyl-sn-glycero-3-phospho-(1D-myo-inositol-3,4,5-trisphosphate)</name>
        <dbReference type="ChEBI" id="CHEBI:57836"/>
    </ligand>
</feature>
<feature type="transmembrane region" description="Helical" evidence="7">
    <location>
        <begin position="52"/>
        <end position="71"/>
    </location>
</feature>
<name>S9VHK4_9TRYP</name>
<reference evidence="9 10" key="1">
    <citation type="journal article" date="2013" name="PLoS ONE">
        <title>Predicting the Proteins of Angomonas deanei, Strigomonas culicis and Their Respective Endosymbionts Reveals New Aspects of the Trypanosomatidae Family.</title>
        <authorList>
            <person name="Motta M.C."/>
            <person name="Martins A.C."/>
            <person name="de Souza S.S."/>
            <person name="Catta-Preta C.M."/>
            <person name="Silva R."/>
            <person name="Klein C.C."/>
            <person name="de Almeida L.G."/>
            <person name="de Lima Cunha O."/>
            <person name="Ciapina L.P."/>
            <person name="Brocchi M."/>
            <person name="Colabardini A.C."/>
            <person name="de Araujo Lima B."/>
            <person name="Machado C.R."/>
            <person name="de Almeida Soares C.M."/>
            <person name="Probst C.M."/>
            <person name="de Menezes C.B."/>
            <person name="Thompson C.E."/>
            <person name="Bartholomeu D.C."/>
            <person name="Gradia D.F."/>
            <person name="Pavoni D.P."/>
            <person name="Grisard E.C."/>
            <person name="Fantinatti-Garboggini F."/>
            <person name="Marchini F.K."/>
            <person name="Rodrigues-Luiz G.F."/>
            <person name="Wagner G."/>
            <person name="Goldman G.H."/>
            <person name="Fietto J.L."/>
            <person name="Elias M.C."/>
            <person name="Goldman M.H."/>
            <person name="Sagot M.F."/>
            <person name="Pereira M."/>
            <person name="Stoco P.H."/>
            <person name="de Mendonca-Neto R.P."/>
            <person name="Teixeira S.M."/>
            <person name="Maciel T.E."/>
            <person name="de Oliveira Mendes T.A."/>
            <person name="Urmenyi T.P."/>
            <person name="de Souza W."/>
            <person name="Schenkman S."/>
            <person name="de Vasconcelos A.T."/>
        </authorList>
    </citation>
    <scope>NUCLEOTIDE SEQUENCE [LARGE SCALE GENOMIC DNA]</scope>
</reference>
<evidence type="ECO:0000256" key="6">
    <source>
        <dbReference type="PIRSR" id="PIRSR037091-1"/>
    </source>
</evidence>
<dbReference type="Gene3D" id="1.25.10.10">
    <property type="entry name" value="Leucine-rich Repeat Variant"/>
    <property type="match status" value="1"/>
</dbReference>
<dbReference type="Proteomes" id="UP000015354">
    <property type="component" value="Unassembled WGS sequence"/>
</dbReference>
<dbReference type="PIRSF" id="PIRSF037091">
    <property type="entry name" value="AP2_complex_alpha"/>
    <property type="match status" value="1"/>
</dbReference>
<keyword evidence="5" id="KW-0254">Endocytosis</keyword>
<feature type="binding site" evidence="6">
    <location>
        <position position="37"/>
    </location>
    <ligand>
        <name>a 1,2-diacyl-sn-glycero-3-phospho-(1D-myo-inositol-3,4,5-trisphosphate)</name>
        <dbReference type="ChEBI" id="CHEBI:57836"/>
    </ligand>
</feature>
<accession>S9VHK4</accession>
<dbReference type="GO" id="GO:0035615">
    <property type="term" value="F:clathrin adaptor activity"/>
    <property type="evidence" value="ECO:0007669"/>
    <property type="project" value="InterPro"/>
</dbReference>
<evidence type="ECO:0000256" key="1">
    <source>
        <dbReference type="ARBA" id="ARBA00004184"/>
    </source>
</evidence>
<evidence type="ECO:0000259" key="8">
    <source>
        <dbReference type="Pfam" id="PF01602"/>
    </source>
</evidence>
<dbReference type="GO" id="GO:0006886">
    <property type="term" value="P:intracellular protein transport"/>
    <property type="evidence" value="ECO:0007669"/>
    <property type="project" value="UniProtKB-UniRule"/>
</dbReference>
<dbReference type="PANTHER" id="PTHR22780">
    <property type="entry name" value="ADAPTIN, ALPHA/GAMMA/EPSILON"/>
    <property type="match status" value="1"/>
</dbReference>
<evidence type="ECO:0000313" key="9">
    <source>
        <dbReference type="EMBL" id="EPY22665.1"/>
    </source>
</evidence>
<dbReference type="AlphaFoldDB" id="S9VHK4"/>
<comment type="function">
    <text evidence="5">Adaptins are components of the adaptor complexes which link clathrin to receptors in coated vesicles. Clathrin-associated protein complexes are believed to interact with the cytoplasmic tails of membrane proteins, leading to their selection and concentration.</text>
</comment>
<keyword evidence="2 5" id="KW-0813">Transport</keyword>
<dbReference type="InterPro" id="IPR017104">
    <property type="entry name" value="AP2_complex_asu"/>
</dbReference>
<feature type="domain" description="Clathrin/coatomer adaptor adaptin-like N-terminal" evidence="8">
    <location>
        <begin position="23"/>
        <end position="598"/>
    </location>
</feature>
<dbReference type="GO" id="GO:0072583">
    <property type="term" value="P:clathrin-dependent endocytosis"/>
    <property type="evidence" value="ECO:0007669"/>
    <property type="project" value="InterPro"/>
</dbReference>
<comment type="similarity">
    <text evidence="5">Belongs to the adaptor complexes large subunit family.</text>
</comment>
<dbReference type="SUPFAM" id="SSF49348">
    <property type="entry name" value="Clathrin adaptor appendage domain"/>
    <property type="match status" value="1"/>
</dbReference>
<feature type="binding site" evidence="6">
    <location>
        <begin position="4"/>
        <end position="5"/>
    </location>
    <ligand>
        <name>a 1,2-diacyl-sn-glycero-3-phospho-(1D-myo-inositol-3,4,5-trisphosphate)</name>
        <dbReference type="ChEBI" id="CHEBI:57836"/>
    </ligand>
</feature>
<dbReference type="InterPro" id="IPR002553">
    <property type="entry name" value="Clathrin/coatomer_adapt-like_N"/>
</dbReference>
<evidence type="ECO:0000256" key="7">
    <source>
        <dbReference type="SAM" id="Phobius"/>
    </source>
</evidence>
<feature type="binding site" evidence="6">
    <location>
        <begin position="51"/>
        <end position="55"/>
    </location>
    <ligand>
        <name>a 1,2-diacyl-sn-glycero-3-phospho-(1D-myo-inositol-3,4,5-trisphosphate)</name>
        <dbReference type="ChEBI" id="CHEBI:57836"/>
    </ligand>
</feature>
<keyword evidence="3 5" id="KW-0653">Protein transport</keyword>
<dbReference type="SUPFAM" id="SSF48371">
    <property type="entry name" value="ARM repeat"/>
    <property type="match status" value="1"/>
</dbReference>
<keyword evidence="7" id="KW-0812">Transmembrane</keyword>
<dbReference type="InterPro" id="IPR011989">
    <property type="entry name" value="ARM-like"/>
</dbReference>
<evidence type="ECO:0000256" key="5">
    <source>
        <dbReference type="PIRNR" id="PIRNR037091"/>
    </source>
</evidence>
<keyword evidence="7" id="KW-1133">Transmembrane helix</keyword>
<protein>
    <recommendedName>
        <fullName evidence="5">AP-2 complex subunit alpha</fullName>
    </recommendedName>
</protein>
<dbReference type="InterPro" id="IPR016024">
    <property type="entry name" value="ARM-type_fold"/>
</dbReference>
<keyword evidence="10" id="KW-1185">Reference proteome</keyword>
<evidence type="ECO:0000313" key="10">
    <source>
        <dbReference type="Proteomes" id="UP000015354"/>
    </source>
</evidence>
<comment type="subcellular location">
    <subcellularLocation>
        <location evidence="1">Endomembrane system</location>
        <topology evidence="1">Peripheral membrane protein</topology>
    </subcellularLocation>
    <subcellularLocation>
        <location evidence="5">Membrane</location>
        <location evidence="5">Coated pit</location>
    </subcellularLocation>
</comment>
<dbReference type="Pfam" id="PF01602">
    <property type="entry name" value="Adaptin_N"/>
    <property type="match status" value="1"/>
</dbReference>
<evidence type="ECO:0000256" key="2">
    <source>
        <dbReference type="ARBA" id="ARBA00022448"/>
    </source>
</evidence>
<dbReference type="OrthoDB" id="28053at2759"/>
<organism evidence="9 10">
    <name type="scientific">Strigomonas culicis</name>
    <dbReference type="NCBI Taxonomy" id="28005"/>
    <lineage>
        <taxon>Eukaryota</taxon>
        <taxon>Discoba</taxon>
        <taxon>Euglenozoa</taxon>
        <taxon>Kinetoplastea</taxon>
        <taxon>Metakinetoplastina</taxon>
        <taxon>Trypanosomatida</taxon>
        <taxon>Trypanosomatidae</taxon>
        <taxon>Strigomonadinae</taxon>
        <taxon>Strigomonas</taxon>
    </lineage>
</organism>
<sequence>MDMRGLAHFIQDIRNATGKKNEEEDRVNEELAKIRAKFVDAKHMSLYDRKKYVCKLMFITMLGYPVLFGHMEGLKLMAEATPSEKLIGYLSMTVLLNENSELLTLTTHTVYRDLMSNFDLNRGLALTAVAHTGGKDFAEVMHEGVQNIVMDDNIDLHIRKKGLLTLLRVYRKYPEMVDLQLVVPKATELITSPQAGMSMCAITFLNGCFSKENELLFSDVPAKLIEVLGNIIIEKQTKPGYVYYGVPAPWLQTKIIRFLQNFPFPTDEPLRIHILSILQKIIKATDKVLKDAQTQQKQKGTQNRVSAMNAILFEVVSLSIQWDVGSRILLDCISLISSFIVDKRESNMRYIGLTLLSRLSHVDIDDFDFQAHCRQHQSQIIVALHDADVSVRKKALGVLIAMCNPTNANEIIKELLSYLPIVNEPVFKTSLVLSVTLLTEKYCDDYNVYVDIMLAAIAQAGDVCPPEVAYRVAQIVVNDPAVQKRAANNVFNALRTTKIVHQLMAQITAFILGEFGYQIALSAESTPSSQFTILSDQLEYGTPQTQSIILNAFFKFYNTFDNATIREKIVKTFHTYSNSANPELQQRSFEYLALIENGDAVLLDKLLQPIPRFNDTINAALVCVQQLTDDRDIWADKVVENALVPDSTMMSARRKKGPEKSTTVRLNVKAPTQDVKDEEMEALFHVSVPDNAEHLREVYAAYRDKFTALLNTNEGTLFQNEYIKLVCTQAYHNTDGRLTITAHDLTGKGIHKVVLDVLCAEAGLLLQVRRKEEQDIKPGGFLVIEVAARSLAPFHDPPSVRVLYMLPGADDLHVETLSLPITTARFIAPYEVQSHEDYMQLYNRVEQTNAPLTRTLLPRSQASADMLKGRMRTIGYHCEAANGALLAVGAHATQLKERPEYTPVACKLTLRGNEVTVSMYASNEMLETVALDIIEHCLAS</sequence>
<evidence type="ECO:0000256" key="3">
    <source>
        <dbReference type="ARBA" id="ARBA00022927"/>
    </source>
</evidence>
<keyword evidence="4 5" id="KW-0472">Membrane</keyword>
<evidence type="ECO:0000256" key="4">
    <source>
        <dbReference type="ARBA" id="ARBA00023136"/>
    </source>
</evidence>